<evidence type="ECO:0000313" key="2">
    <source>
        <dbReference type="WBParaSite" id="MCU_000454-RB"/>
    </source>
</evidence>
<keyword evidence="1" id="KW-0175">Coiled coil</keyword>
<sequence length="524" mass="60985">MPDGLDSSGVFEFAVYLKSKLGLDFDLSTYEDLDINFIEAVFGCIVPNYVPSTQFVNKRFQYILQWLSNSLNVSLDHISLDALVLYDPASVNDILELLDLCLNPGAFGDSQSVHSESSKSSIPFRFVSGHRDQRDPSASVTLPQDSTVMDLNQSRLQYLQCKLFEMYQSGNGETFSKGSVPCEPSDAPDVSCPHVKFADVPPEEPPEKASTLMDQCLSRSRRLSRSIIRMVEKPLSHRLSCEESRRITPHALSLYSYDSQRRSRWSQIVPLSKLPRRDGDAFLEALLKHFEGIELSRETGNYVRTKLQLFYGGNRRRPERHSMEESRLSRKLSEVIERQQKRLDLIKRQTEHAERIRCLRDTQLFEHRLAFDLKERKRQEVLARHHYQQQVEQLKCLKLAQKAEDERMFVKVFKTALNHERQWKNEERSLKREARQKESELRDVILSDLENRHTETIRLLNDEQSKLQAQLDLEARANRSENLQAKMELRQRLMQQIKKLEEILLNETNPRNFVEHDESHALSG</sequence>
<feature type="coiled-coil region" evidence="1">
    <location>
        <begin position="329"/>
        <end position="356"/>
    </location>
</feature>
<reference evidence="2" key="1">
    <citation type="submission" date="2019-11" db="UniProtKB">
        <authorList>
            <consortium name="WormBaseParasite"/>
        </authorList>
    </citation>
    <scope>IDENTIFICATION</scope>
</reference>
<evidence type="ECO:0000256" key="1">
    <source>
        <dbReference type="SAM" id="Coils"/>
    </source>
</evidence>
<dbReference type="AlphaFoldDB" id="A0A5K3EI26"/>
<dbReference type="WBParaSite" id="MCU_000454-RB">
    <property type="protein sequence ID" value="MCU_000454-RB"/>
    <property type="gene ID" value="MCU_000454"/>
</dbReference>
<name>A0A5K3EI26_MESCO</name>
<protein>
    <submittedName>
        <fullName evidence="2">Trichohyalin-plectin-homology domain-containing protein</fullName>
    </submittedName>
</protein>
<organism evidence="2">
    <name type="scientific">Mesocestoides corti</name>
    <name type="common">Flatworm</name>
    <dbReference type="NCBI Taxonomy" id="53468"/>
    <lineage>
        <taxon>Eukaryota</taxon>
        <taxon>Metazoa</taxon>
        <taxon>Spiralia</taxon>
        <taxon>Lophotrochozoa</taxon>
        <taxon>Platyhelminthes</taxon>
        <taxon>Cestoda</taxon>
        <taxon>Eucestoda</taxon>
        <taxon>Cyclophyllidea</taxon>
        <taxon>Mesocestoididae</taxon>
        <taxon>Mesocestoides</taxon>
    </lineage>
</organism>
<proteinExistence type="predicted"/>
<accession>A0A5K3EI26</accession>